<dbReference type="InParanoid" id="H2ZKR7"/>
<sequence>MVFTVGEHKSKNVYDVQKSFQFKQGDKCQLKIEAKQVPANEDSSWTGSVSVCTGAFAMLLHLIFHSSIGHLARLTVGVCVVVEVFILVSVLNKYLHFTLTLNIYKILFVRKIILTLVGLILAIASVKVIQITLNAISMDEFLLIILPTLFMASHSLQIWFHLGKNSYAKYLPSVMLVALLGVYW</sequence>
<evidence type="ECO:0000256" key="1">
    <source>
        <dbReference type="SAM" id="Phobius"/>
    </source>
</evidence>
<dbReference type="OMA" id="CTGAFAM"/>
<dbReference type="Ensembl" id="ENSCSAVT00000018381.1">
    <property type="protein sequence ID" value="ENSCSAVP00000018183.1"/>
    <property type="gene ID" value="ENSCSAVG00000010698.1"/>
</dbReference>
<name>H2ZKR7_CIOSA</name>
<accession>H2ZKR7</accession>
<dbReference type="HOGENOM" id="CLU_1488527_0_0_1"/>
<reference evidence="2" key="2">
    <citation type="submission" date="2025-08" db="UniProtKB">
        <authorList>
            <consortium name="Ensembl"/>
        </authorList>
    </citation>
    <scope>IDENTIFICATION</scope>
</reference>
<feature type="transmembrane region" description="Helical" evidence="1">
    <location>
        <begin position="45"/>
        <end position="64"/>
    </location>
</feature>
<dbReference type="AlphaFoldDB" id="H2ZKR7"/>
<reference evidence="3" key="1">
    <citation type="submission" date="2003-08" db="EMBL/GenBank/DDBJ databases">
        <authorList>
            <person name="Birren B."/>
            <person name="Nusbaum C."/>
            <person name="Abebe A."/>
            <person name="Abouelleil A."/>
            <person name="Adekoya E."/>
            <person name="Ait-zahra M."/>
            <person name="Allen N."/>
            <person name="Allen T."/>
            <person name="An P."/>
            <person name="Anderson M."/>
            <person name="Anderson S."/>
            <person name="Arachchi H."/>
            <person name="Armbruster J."/>
            <person name="Bachantsang P."/>
            <person name="Baldwin J."/>
            <person name="Barry A."/>
            <person name="Bayul T."/>
            <person name="Blitshsteyn B."/>
            <person name="Bloom T."/>
            <person name="Blye J."/>
            <person name="Boguslavskiy L."/>
            <person name="Borowsky M."/>
            <person name="Boukhgalter B."/>
            <person name="Brunache A."/>
            <person name="Butler J."/>
            <person name="Calixte N."/>
            <person name="Calvo S."/>
            <person name="Camarata J."/>
            <person name="Campo K."/>
            <person name="Chang J."/>
            <person name="Cheshatsang Y."/>
            <person name="Citroen M."/>
            <person name="Collymore A."/>
            <person name="Considine T."/>
            <person name="Cook A."/>
            <person name="Cooke P."/>
            <person name="Corum B."/>
            <person name="Cuomo C."/>
            <person name="David R."/>
            <person name="Dawoe T."/>
            <person name="Degray S."/>
            <person name="Dodge S."/>
            <person name="Dooley K."/>
            <person name="Dorje P."/>
            <person name="Dorjee K."/>
            <person name="Dorris L."/>
            <person name="Duffey N."/>
            <person name="Dupes A."/>
            <person name="Elkins T."/>
            <person name="Engels R."/>
            <person name="Erickson J."/>
            <person name="Farina A."/>
            <person name="Faro S."/>
            <person name="Ferreira P."/>
            <person name="Fischer H."/>
            <person name="Fitzgerald M."/>
            <person name="Foley K."/>
            <person name="Gage D."/>
            <person name="Galagan J."/>
            <person name="Gearin G."/>
            <person name="Gnerre S."/>
            <person name="Gnirke A."/>
            <person name="Goyette A."/>
            <person name="Graham J."/>
            <person name="Grandbois E."/>
            <person name="Gyaltsen K."/>
            <person name="Hafez N."/>
            <person name="Hagopian D."/>
            <person name="Hagos B."/>
            <person name="Hall J."/>
            <person name="Hatcher B."/>
            <person name="Heller A."/>
            <person name="Higgins H."/>
            <person name="Honan T."/>
            <person name="Horn A."/>
            <person name="Houde N."/>
            <person name="Hughes L."/>
            <person name="Hulme W."/>
            <person name="Husby E."/>
            <person name="Iliev I."/>
            <person name="Jaffe D."/>
            <person name="Jones C."/>
            <person name="Kamal M."/>
            <person name="Kamat A."/>
            <person name="Kamvysselis M."/>
            <person name="Karlsson E."/>
            <person name="Kells C."/>
            <person name="Kieu A."/>
            <person name="Kisner P."/>
            <person name="Kodira C."/>
            <person name="Kulbokas E."/>
            <person name="Labutti K."/>
            <person name="Lama D."/>
            <person name="Landers T."/>
            <person name="Leger J."/>
            <person name="Levine S."/>
            <person name="Lewis D."/>
            <person name="Lewis T."/>
            <person name="Lindblad-toh K."/>
            <person name="Liu X."/>
            <person name="Lokyitsang T."/>
            <person name="Lokyitsang Y."/>
            <person name="Lucien O."/>
            <person name="Lui A."/>
            <person name="Ma L.J."/>
            <person name="Mabbitt R."/>
            <person name="Macdonald J."/>
            <person name="Maclean C."/>
            <person name="Major J."/>
            <person name="Manning J."/>
            <person name="Marabella R."/>
            <person name="Maru K."/>
            <person name="Matthews C."/>
            <person name="Mauceli E."/>
            <person name="Mccarthy M."/>
            <person name="Mcdonough S."/>
            <person name="Mcghee T."/>
            <person name="Meldrim J."/>
            <person name="Meneus L."/>
            <person name="Mesirov J."/>
            <person name="Mihalev A."/>
            <person name="Mihova T."/>
            <person name="Mikkelsen T."/>
            <person name="Mlenga V."/>
            <person name="Moru K."/>
            <person name="Mozes J."/>
            <person name="Mulrain L."/>
            <person name="Munson G."/>
            <person name="Naylor J."/>
            <person name="Newes C."/>
            <person name="Nguyen C."/>
            <person name="Nguyen N."/>
            <person name="Nguyen T."/>
            <person name="Nicol R."/>
            <person name="Nielsen C."/>
            <person name="Nizzari M."/>
            <person name="Norbu C."/>
            <person name="Norbu N."/>
            <person name="O'donnell P."/>
            <person name="Okoawo O."/>
            <person name="O'leary S."/>
            <person name="Omotosho B."/>
            <person name="O'neill K."/>
            <person name="Osman S."/>
            <person name="Parker S."/>
            <person name="Perrin D."/>
            <person name="Phunkhang P."/>
            <person name="Piqani B."/>
            <person name="Purcell S."/>
            <person name="Rachupka T."/>
            <person name="Ramasamy U."/>
            <person name="Rameau R."/>
            <person name="Ray V."/>
            <person name="Raymond C."/>
            <person name="Retta R."/>
            <person name="Richardson S."/>
            <person name="Rise C."/>
            <person name="Rodriguez J."/>
            <person name="Rogers J."/>
            <person name="Rogov P."/>
            <person name="Rutman M."/>
            <person name="Schupbach R."/>
            <person name="Seaman C."/>
            <person name="Settipalli S."/>
            <person name="Sharpe T."/>
            <person name="Sheridan J."/>
            <person name="Sherpa N."/>
            <person name="Shi J."/>
            <person name="Smirnov S."/>
            <person name="Smith C."/>
            <person name="Sougnez C."/>
            <person name="Spencer B."/>
            <person name="Stalker J."/>
            <person name="Stange-thomann N."/>
            <person name="Stavropoulos S."/>
            <person name="Stetson K."/>
            <person name="Stone C."/>
            <person name="Stone S."/>
            <person name="Stubbs M."/>
            <person name="Talamas J."/>
            <person name="Tchuinga P."/>
            <person name="Tenzing P."/>
            <person name="Tesfaye S."/>
            <person name="Theodore J."/>
            <person name="Thoulutsang Y."/>
            <person name="Topham K."/>
            <person name="Towey S."/>
            <person name="Tsamla T."/>
            <person name="Tsomo N."/>
            <person name="Vallee D."/>
            <person name="Vassiliev H."/>
            <person name="Venkataraman V."/>
            <person name="Vinson J."/>
            <person name="Vo A."/>
            <person name="Wade C."/>
            <person name="Wang S."/>
            <person name="Wangchuk T."/>
            <person name="Wangdi T."/>
            <person name="Whittaker C."/>
            <person name="Wilkinson J."/>
            <person name="Wu Y."/>
            <person name="Wyman D."/>
            <person name="Yadav S."/>
            <person name="Yang S."/>
            <person name="Yang X."/>
            <person name="Yeager S."/>
            <person name="Yee E."/>
            <person name="Young G."/>
            <person name="Zainoun J."/>
            <person name="Zembeck L."/>
            <person name="Zimmer A."/>
            <person name="Zody M."/>
            <person name="Lander E."/>
        </authorList>
    </citation>
    <scope>NUCLEOTIDE SEQUENCE [LARGE SCALE GENOMIC DNA]</scope>
</reference>
<organism evidence="2 3">
    <name type="scientific">Ciona savignyi</name>
    <name type="common">Pacific transparent sea squirt</name>
    <dbReference type="NCBI Taxonomy" id="51511"/>
    <lineage>
        <taxon>Eukaryota</taxon>
        <taxon>Metazoa</taxon>
        <taxon>Chordata</taxon>
        <taxon>Tunicata</taxon>
        <taxon>Ascidiacea</taxon>
        <taxon>Phlebobranchia</taxon>
        <taxon>Cionidae</taxon>
        <taxon>Ciona</taxon>
    </lineage>
</organism>
<reference evidence="2" key="3">
    <citation type="submission" date="2025-09" db="UniProtKB">
        <authorList>
            <consortium name="Ensembl"/>
        </authorList>
    </citation>
    <scope>IDENTIFICATION</scope>
</reference>
<evidence type="ECO:0000313" key="2">
    <source>
        <dbReference type="Ensembl" id="ENSCSAVP00000018183.1"/>
    </source>
</evidence>
<proteinExistence type="predicted"/>
<feature type="transmembrane region" description="Helical" evidence="1">
    <location>
        <begin position="112"/>
        <end position="129"/>
    </location>
</feature>
<keyword evidence="1" id="KW-0472">Membrane</keyword>
<keyword evidence="1" id="KW-1133">Transmembrane helix</keyword>
<evidence type="ECO:0000313" key="3">
    <source>
        <dbReference type="Proteomes" id="UP000007875"/>
    </source>
</evidence>
<keyword evidence="1" id="KW-0812">Transmembrane</keyword>
<feature type="transmembrane region" description="Helical" evidence="1">
    <location>
        <begin position="141"/>
        <end position="160"/>
    </location>
</feature>
<dbReference type="Proteomes" id="UP000007875">
    <property type="component" value="Unassembled WGS sequence"/>
</dbReference>
<keyword evidence="3" id="KW-1185">Reference proteome</keyword>
<feature type="transmembrane region" description="Helical" evidence="1">
    <location>
        <begin position="71"/>
        <end position="92"/>
    </location>
</feature>
<dbReference type="GeneTree" id="ENSGT00390000016312"/>
<protein>
    <submittedName>
        <fullName evidence="2">Uncharacterized protein</fullName>
    </submittedName>
</protein>